<comment type="caution">
    <text evidence="10">The sequence shown here is derived from an EMBL/GenBank/DDBJ whole genome shotgun (WGS) entry which is preliminary data.</text>
</comment>
<keyword evidence="11" id="KW-1185">Reference proteome</keyword>
<evidence type="ECO:0000256" key="3">
    <source>
        <dbReference type="ARBA" id="ARBA00023125"/>
    </source>
</evidence>
<feature type="domain" description="B-block binding subunit of TFIIIC" evidence="7">
    <location>
        <begin position="154"/>
        <end position="223"/>
    </location>
</feature>
<accession>A0A9W4TZR7</accession>
<keyword evidence="3" id="KW-0238">DNA-binding</keyword>
<keyword evidence="2" id="KW-0597">Phosphoprotein</keyword>
<proteinExistence type="predicted"/>
<keyword evidence="4" id="KW-0804">Transcription</keyword>
<feature type="compositionally biased region" description="Polar residues" evidence="6">
    <location>
        <begin position="621"/>
        <end position="636"/>
    </location>
</feature>
<dbReference type="EMBL" id="CANTUO010000004">
    <property type="protein sequence ID" value="CAI5759534.1"/>
    <property type="molecule type" value="Genomic_DNA"/>
</dbReference>
<evidence type="ECO:0000256" key="4">
    <source>
        <dbReference type="ARBA" id="ARBA00023163"/>
    </source>
</evidence>
<dbReference type="InterPro" id="IPR049543">
    <property type="entry name" value="WHD_TFC3"/>
</dbReference>
<evidence type="ECO:0000259" key="9">
    <source>
        <dbReference type="Pfam" id="PF21552"/>
    </source>
</evidence>
<dbReference type="GO" id="GO:0003677">
    <property type="term" value="F:DNA binding"/>
    <property type="evidence" value="ECO:0007669"/>
    <property type="project" value="UniProtKB-KW"/>
</dbReference>
<name>A0A9W4TZR7_9ASCO</name>
<dbReference type="GO" id="GO:0006384">
    <property type="term" value="P:transcription initiation at RNA polymerase III promoter"/>
    <property type="evidence" value="ECO:0007669"/>
    <property type="project" value="InterPro"/>
</dbReference>
<dbReference type="Pfam" id="PF21552">
    <property type="entry name" value="WHD_TFC3"/>
    <property type="match status" value="1"/>
</dbReference>
<feature type="compositionally biased region" description="Polar residues" evidence="6">
    <location>
        <begin position="528"/>
        <end position="539"/>
    </location>
</feature>
<dbReference type="InterPro" id="IPR046488">
    <property type="entry name" value="Sfc3/Tfc3_C"/>
</dbReference>
<dbReference type="Pfam" id="PF04182">
    <property type="entry name" value="B-block_TFIIIC"/>
    <property type="match status" value="1"/>
</dbReference>
<evidence type="ECO:0000256" key="6">
    <source>
        <dbReference type="SAM" id="MobiDB-lite"/>
    </source>
</evidence>
<evidence type="ECO:0000256" key="2">
    <source>
        <dbReference type="ARBA" id="ARBA00022553"/>
    </source>
</evidence>
<protein>
    <submittedName>
        <fullName evidence="10">Uncharacterized protein</fullName>
    </submittedName>
</protein>
<gene>
    <name evidence="10" type="ORF">CANVERA_P4045</name>
</gene>
<evidence type="ECO:0000313" key="10">
    <source>
        <dbReference type="EMBL" id="CAI5759534.1"/>
    </source>
</evidence>
<keyword evidence="5" id="KW-0539">Nucleus</keyword>
<comment type="subcellular location">
    <subcellularLocation>
        <location evidence="1">Nucleus</location>
    </subcellularLocation>
</comment>
<dbReference type="Proteomes" id="UP001152885">
    <property type="component" value="Unassembled WGS sequence"/>
</dbReference>
<dbReference type="Pfam" id="PF20222">
    <property type="entry name" value="DUF6581"/>
    <property type="match status" value="1"/>
</dbReference>
<dbReference type="PANTHER" id="PTHR15180:SF1">
    <property type="entry name" value="GENERAL TRANSCRIPTION FACTOR 3C POLYPEPTIDE 1"/>
    <property type="match status" value="1"/>
</dbReference>
<feature type="region of interest" description="Disordered" evidence="6">
    <location>
        <begin position="617"/>
        <end position="636"/>
    </location>
</feature>
<sequence length="1341" mass="154547">MSFPCTPCELILFTADKLSFSGIQGLSLNELWSFIQFKFNQKDPLNDFQKQTIWQWLFFTYDDGEDDEVDNDDQDDDNNNLQELAKTTPLNNEEKQIQFYLSLNGEPVQIEFLLSNVMNNDQAKNYRILPTVDTQCYYLTGSSNSKRTIQSIGDFPYALLQEISKHGATGIYSPELCETTGQDARSLTGRLSKLEEMGLIYKENKFFRKRKCHTTWMTHIKFSGSIIGDESDDQLKSPRLLKEYVVNAVKNAPNQIRSFRDLKLELNMTNKGKGSRLFGCVIYALNRDGYVERVDAIATHKKSGREQKVYSIKFKKDLPKVSHDDVSEFYELLEGNEANLNDEDEDEDETEISSSNLPLLSPFFPIPSQIYQLINNTETNGITLREVVKSLFGNSKHRVMERFMDVITSYTLKNNNLEPFQNYPNENENVAIVKVAVSEGKLKYFRYYSKSRFNTYKSIKPFKKKLPVRNLISDKSLRELNTKLNVKQDKSPSGMLYSIPKDCILTPYQSFKKYSSFKKLSPRFNEFKPSTQTNVSNKSSTRKRSNDSIQSDDMGSENELKRAIKRRKSGSKEQFQGLCKANRNSQIKFEHSEMQLDGNYEFVDIAKESDMENIDRENESGDLNQNGAQEDSSENSLNLKQENAHIKLQESRTQSVNPKINKLNKSYFTRRGVATNRGESFDETGDKRRNIILQLINNEGGVAFTCAAFRRNIDLALNVQTITDAKTLRRDLQKLKEAGKLEIRQVEMIKSGQKVTRQLMISTNELFKPSEDDIEEKRRKCIADSGVNPPTKIEQRRVVNDEITLFKLKSVFPKRLDSLSSNTKNSRNRVKRKVIESSHPVAPSIAGKSYEAQAQEQLNISVEDYKVELEKKLEQFSYLENAKIFRNRDSKQSQFALKNRRVQLKKKIKVQTFEKTDLTTLFRVVCISKSLNKGLIDYQAIAKLYKNMNSISIKKLWIQIRKQIGGAPAVDKGIEAFENIVFKGIEEELISSSDLEVIDLNFYLNLWKELDDSTITIIDKTPLYQGRLENYNFYEKHQTDSHSSNDLYEQLDALSMRQKEGLLACTHFFYHPTIEFQVSRKRYDELRSTLKAIFGTSKQNSSGSQQVKKILNEYPEDDVQLAIKDMIRDKELIYQYNDHQEQFNLTERVYSCLDVRTKKSFFKEAFQFQYMLKQVFDESKGLVISQAIDGGKVAQVLDCISQGLINLSHIDKDYSFDGYESRLMDKKNLDCELIVYQRHENNDENSTTTSIPTGKACSHVWLSLNGDIDGLLWSKIIVTILHYIQFRPGIPGHLLYNKVDALLSYNDFKEVVHWLITNGAVDKIKFTGYCAAAKYLGILGF</sequence>
<dbReference type="InterPro" id="IPR036390">
    <property type="entry name" value="WH_DNA-bd_sf"/>
</dbReference>
<evidence type="ECO:0000259" key="8">
    <source>
        <dbReference type="Pfam" id="PF20222"/>
    </source>
</evidence>
<dbReference type="GO" id="GO:0005634">
    <property type="term" value="C:nucleus"/>
    <property type="evidence" value="ECO:0007669"/>
    <property type="project" value="UniProtKB-SubCell"/>
</dbReference>
<evidence type="ECO:0000256" key="5">
    <source>
        <dbReference type="ARBA" id="ARBA00023242"/>
    </source>
</evidence>
<dbReference type="PANTHER" id="PTHR15180">
    <property type="entry name" value="GENERAL TRANSCRIPTION FACTOR 3C POLYPEPTIDE 1"/>
    <property type="match status" value="1"/>
</dbReference>
<dbReference type="InterPro" id="IPR007309">
    <property type="entry name" value="TFIIIC_Bblock-bd"/>
</dbReference>
<reference evidence="10" key="1">
    <citation type="submission" date="2022-12" db="EMBL/GenBank/DDBJ databases">
        <authorList>
            <person name="Brejova B."/>
        </authorList>
    </citation>
    <scope>NUCLEOTIDE SEQUENCE</scope>
</reference>
<evidence type="ECO:0000313" key="11">
    <source>
        <dbReference type="Proteomes" id="UP001152885"/>
    </source>
</evidence>
<dbReference type="InterPro" id="IPR044210">
    <property type="entry name" value="Tfc3-like"/>
</dbReference>
<dbReference type="GO" id="GO:0000127">
    <property type="term" value="C:transcription factor TFIIIC complex"/>
    <property type="evidence" value="ECO:0007669"/>
    <property type="project" value="InterPro"/>
</dbReference>
<feature type="domain" description="Transcription factor tau subunit sfc3/Tfc3 C-terminal" evidence="8">
    <location>
        <begin position="911"/>
        <end position="1295"/>
    </location>
</feature>
<dbReference type="OrthoDB" id="68020at2759"/>
<feature type="region of interest" description="Disordered" evidence="6">
    <location>
        <begin position="528"/>
        <end position="558"/>
    </location>
</feature>
<evidence type="ECO:0000259" key="7">
    <source>
        <dbReference type="Pfam" id="PF04182"/>
    </source>
</evidence>
<evidence type="ECO:0000256" key="1">
    <source>
        <dbReference type="ARBA" id="ARBA00004123"/>
    </source>
</evidence>
<feature type="domain" description="Transcription factor tau 138 kDa subunit extended winged helix" evidence="9">
    <location>
        <begin position="687"/>
        <end position="745"/>
    </location>
</feature>
<dbReference type="GO" id="GO:0042791">
    <property type="term" value="P:5S class rRNA transcription by RNA polymerase III"/>
    <property type="evidence" value="ECO:0007669"/>
    <property type="project" value="TreeGrafter"/>
</dbReference>
<organism evidence="10 11">
    <name type="scientific">Candida verbasci</name>
    <dbReference type="NCBI Taxonomy" id="1227364"/>
    <lineage>
        <taxon>Eukaryota</taxon>
        <taxon>Fungi</taxon>
        <taxon>Dikarya</taxon>
        <taxon>Ascomycota</taxon>
        <taxon>Saccharomycotina</taxon>
        <taxon>Pichiomycetes</taxon>
        <taxon>Debaryomycetaceae</taxon>
        <taxon>Candida/Lodderomyces clade</taxon>
        <taxon>Candida</taxon>
    </lineage>
</organism>
<dbReference type="CDD" id="cd16169">
    <property type="entry name" value="Tau138_eWH"/>
    <property type="match status" value="1"/>
</dbReference>
<dbReference type="SUPFAM" id="SSF46785">
    <property type="entry name" value="Winged helix' DNA-binding domain"/>
    <property type="match status" value="1"/>
</dbReference>
<dbReference type="InterPro" id="IPR035625">
    <property type="entry name" value="Tfc3-like_eWH"/>
</dbReference>